<dbReference type="InterPro" id="IPR044068">
    <property type="entry name" value="CB"/>
</dbReference>
<dbReference type="PROSITE" id="PS51900">
    <property type="entry name" value="CB"/>
    <property type="match status" value="1"/>
</dbReference>
<reference evidence="5" key="1">
    <citation type="journal article" date="2019" name="Int. J. Syst. Evol. Microbiol.">
        <title>The Global Catalogue of Microorganisms (GCM) 10K type strain sequencing project: providing services to taxonomists for standard genome sequencing and annotation.</title>
        <authorList>
            <consortium name="The Broad Institute Genomics Platform"/>
            <consortium name="The Broad Institute Genome Sequencing Center for Infectious Disease"/>
            <person name="Wu L."/>
            <person name="Ma J."/>
        </authorList>
    </citation>
    <scope>NUCLEOTIDE SEQUENCE [LARGE SCALE GENOMIC DNA]</scope>
    <source>
        <strain evidence="5">NBRC 110608</strain>
    </source>
</reference>
<accession>A0ABN6YPW8</accession>
<name>A0ABN6YPW8_9MICO</name>
<evidence type="ECO:0000313" key="4">
    <source>
        <dbReference type="EMBL" id="BDZ58055.1"/>
    </source>
</evidence>
<keyword evidence="1 2" id="KW-0238">DNA-binding</keyword>
<dbReference type="Gene3D" id="1.10.150.130">
    <property type="match status" value="1"/>
</dbReference>
<dbReference type="EMBL" id="AP027735">
    <property type="protein sequence ID" value="BDZ58055.1"/>
    <property type="molecule type" value="Genomic_DNA"/>
</dbReference>
<keyword evidence="5" id="KW-1185">Reference proteome</keyword>
<dbReference type="InterPro" id="IPR004107">
    <property type="entry name" value="Integrase_SAM-like_N"/>
</dbReference>
<evidence type="ECO:0000313" key="5">
    <source>
        <dbReference type="Proteomes" id="UP001321421"/>
    </source>
</evidence>
<feature type="domain" description="Core-binding (CB)" evidence="3">
    <location>
        <begin position="4"/>
        <end position="95"/>
    </location>
</feature>
<evidence type="ECO:0000256" key="1">
    <source>
        <dbReference type="ARBA" id="ARBA00023125"/>
    </source>
</evidence>
<dbReference type="InterPro" id="IPR010998">
    <property type="entry name" value="Integrase_recombinase_N"/>
</dbReference>
<dbReference type="Proteomes" id="UP001321421">
    <property type="component" value="Chromosome"/>
</dbReference>
<protein>
    <recommendedName>
        <fullName evidence="3">Core-binding (CB) domain-containing protein</fullName>
    </recommendedName>
</protein>
<proteinExistence type="predicted"/>
<evidence type="ECO:0000259" key="3">
    <source>
        <dbReference type="PROSITE" id="PS51900"/>
    </source>
</evidence>
<sequence length="197" mass="21456">MPTTPLERAVRGWLDHLRVERGMSPHTLRAYERDARRYLTYLGRAGVREPADVTEAHVTGFLAWLREGDEEHPPLAASSAARAVVAVRGWHRFLALEGDVTADVAGAVQPPTPPRRLPKAIPLDQVERLLSAASVGDTLRRCATAPCWRCCTASAPGSARPSVSTWTTSTWGSGRCACSARATRSGCYRSAATRPRR</sequence>
<dbReference type="Pfam" id="PF02899">
    <property type="entry name" value="Phage_int_SAM_1"/>
    <property type="match status" value="1"/>
</dbReference>
<organism evidence="4 5">
    <name type="scientific">Barrientosiimonas endolithica</name>
    <dbReference type="NCBI Taxonomy" id="1535208"/>
    <lineage>
        <taxon>Bacteria</taxon>
        <taxon>Bacillati</taxon>
        <taxon>Actinomycetota</taxon>
        <taxon>Actinomycetes</taxon>
        <taxon>Micrococcales</taxon>
        <taxon>Dermacoccaceae</taxon>
        <taxon>Barrientosiimonas</taxon>
    </lineage>
</organism>
<evidence type="ECO:0000256" key="2">
    <source>
        <dbReference type="PROSITE-ProRule" id="PRU01248"/>
    </source>
</evidence>
<dbReference type="SUPFAM" id="SSF47823">
    <property type="entry name" value="lambda integrase-like, N-terminal domain"/>
    <property type="match status" value="1"/>
</dbReference>
<gene>
    <name evidence="4" type="ORF">GCM10025872_17120</name>
</gene>